<evidence type="ECO:0000313" key="7">
    <source>
        <dbReference type="EMBL" id="QEH32018.1"/>
    </source>
</evidence>
<feature type="domain" description="RNA polymerase sigma factor 70 region 4 type 2" evidence="6">
    <location>
        <begin position="133"/>
        <end position="185"/>
    </location>
</feature>
<evidence type="ECO:0000256" key="1">
    <source>
        <dbReference type="ARBA" id="ARBA00010641"/>
    </source>
</evidence>
<dbReference type="InterPro" id="IPR036388">
    <property type="entry name" value="WH-like_DNA-bd_sf"/>
</dbReference>
<dbReference type="GO" id="GO:0003677">
    <property type="term" value="F:DNA binding"/>
    <property type="evidence" value="ECO:0007669"/>
    <property type="project" value="InterPro"/>
</dbReference>
<dbReference type="InterPro" id="IPR007627">
    <property type="entry name" value="RNA_pol_sigma70_r2"/>
</dbReference>
<keyword evidence="4" id="KW-0804">Transcription</keyword>
<dbReference type="RefSeq" id="WP_148590893.1">
    <property type="nucleotide sequence ID" value="NZ_CP042997.1"/>
</dbReference>
<sequence>MKHIRSLFHAGTAAGLSDGQLLERFAESRGEAAELAFATLVERHGPMVLRVCRGIVRDDHEAEDAFQATFLMLARKGRSLWVEDSLGPWLHRVACRVAIAALHATGRRRAAQRRAAECARDCARGHMPDDRGRAIHEEIDRLPARYRMPIVLCDVEERSYEDAARHMGCPIGTIKSRLARGRERLRDRLTRRGLAPSAVATAFHLPEAQVAASLADRTTRAALWCVTGRLAGAPASATVAQIVKEASRTMAMARLHPSAFVGIALGAALIGGVAGSMGGRMGAVAPAARDEPGAEDPRGDLDRIRGTWVRVSTSVGKNVVRRLVVRKATKPPEGEIPAGAGWLDFEWRGEGDPAEAAARRNRVLLDPTAAPGKIDFLPEGEGATLMPGIYKLDGDTLTVCFRPTPGERPGGFAPASGPSILDVYRRAGP</sequence>
<evidence type="ECO:0000259" key="5">
    <source>
        <dbReference type="Pfam" id="PF04542"/>
    </source>
</evidence>
<dbReference type="InterPro" id="IPR014284">
    <property type="entry name" value="RNA_pol_sigma-70_dom"/>
</dbReference>
<dbReference type="SUPFAM" id="SSF88659">
    <property type="entry name" value="Sigma3 and sigma4 domains of RNA polymerase sigma factors"/>
    <property type="match status" value="1"/>
</dbReference>
<dbReference type="PANTHER" id="PTHR43133">
    <property type="entry name" value="RNA POLYMERASE ECF-TYPE SIGMA FACTO"/>
    <property type="match status" value="1"/>
</dbReference>
<dbReference type="NCBIfam" id="TIGR02937">
    <property type="entry name" value="sigma70-ECF"/>
    <property type="match status" value="1"/>
</dbReference>
<dbReference type="KEGG" id="agv:OJF2_04870"/>
<dbReference type="AlphaFoldDB" id="A0A5B9VUT7"/>
<dbReference type="GO" id="GO:0006352">
    <property type="term" value="P:DNA-templated transcription initiation"/>
    <property type="evidence" value="ECO:0007669"/>
    <property type="project" value="InterPro"/>
</dbReference>
<dbReference type="GO" id="GO:0016987">
    <property type="term" value="F:sigma factor activity"/>
    <property type="evidence" value="ECO:0007669"/>
    <property type="project" value="UniProtKB-KW"/>
</dbReference>
<organism evidence="7 8">
    <name type="scientific">Aquisphaera giovannonii</name>
    <dbReference type="NCBI Taxonomy" id="406548"/>
    <lineage>
        <taxon>Bacteria</taxon>
        <taxon>Pseudomonadati</taxon>
        <taxon>Planctomycetota</taxon>
        <taxon>Planctomycetia</taxon>
        <taxon>Isosphaerales</taxon>
        <taxon>Isosphaeraceae</taxon>
        <taxon>Aquisphaera</taxon>
    </lineage>
</organism>
<evidence type="ECO:0000256" key="4">
    <source>
        <dbReference type="ARBA" id="ARBA00023163"/>
    </source>
</evidence>
<dbReference type="InterPro" id="IPR013325">
    <property type="entry name" value="RNA_pol_sigma_r2"/>
</dbReference>
<keyword evidence="2" id="KW-0805">Transcription regulation</keyword>
<name>A0A5B9VUT7_9BACT</name>
<dbReference type="InterPro" id="IPR013249">
    <property type="entry name" value="RNA_pol_sigma70_r4_t2"/>
</dbReference>
<dbReference type="Pfam" id="PF08281">
    <property type="entry name" value="Sigma70_r4_2"/>
    <property type="match status" value="1"/>
</dbReference>
<dbReference type="SUPFAM" id="SSF88946">
    <property type="entry name" value="Sigma2 domain of RNA polymerase sigma factors"/>
    <property type="match status" value="1"/>
</dbReference>
<evidence type="ECO:0000256" key="3">
    <source>
        <dbReference type="ARBA" id="ARBA00023082"/>
    </source>
</evidence>
<keyword evidence="8" id="KW-1185">Reference proteome</keyword>
<dbReference type="InterPro" id="IPR039425">
    <property type="entry name" value="RNA_pol_sigma-70-like"/>
</dbReference>
<proteinExistence type="inferred from homology"/>
<evidence type="ECO:0000259" key="6">
    <source>
        <dbReference type="Pfam" id="PF08281"/>
    </source>
</evidence>
<evidence type="ECO:0000313" key="8">
    <source>
        <dbReference type="Proteomes" id="UP000324233"/>
    </source>
</evidence>
<dbReference type="Gene3D" id="1.10.1740.10">
    <property type="match status" value="1"/>
</dbReference>
<feature type="domain" description="RNA polymerase sigma-70 region 2" evidence="5">
    <location>
        <begin position="40"/>
        <end position="107"/>
    </location>
</feature>
<dbReference type="OrthoDB" id="260984at2"/>
<dbReference type="Proteomes" id="UP000324233">
    <property type="component" value="Chromosome"/>
</dbReference>
<keyword evidence="3" id="KW-0731">Sigma factor</keyword>
<dbReference type="NCBIfam" id="TIGR03067">
    <property type="entry name" value="Planc_TIGR03067"/>
    <property type="match status" value="1"/>
</dbReference>
<dbReference type="Gene3D" id="1.10.10.10">
    <property type="entry name" value="Winged helix-like DNA-binding domain superfamily/Winged helix DNA-binding domain"/>
    <property type="match status" value="1"/>
</dbReference>
<evidence type="ECO:0000256" key="2">
    <source>
        <dbReference type="ARBA" id="ARBA00023015"/>
    </source>
</evidence>
<gene>
    <name evidence="7" type="primary">sigE_7</name>
    <name evidence="7" type="ORF">OJF2_04870</name>
</gene>
<dbReference type="CDD" id="cd06171">
    <property type="entry name" value="Sigma70_r4"/>
    <property type="match status" value="1"/>
</dbReference>
<dbReference type="InterPro" id="IPR013324">
    <property type="entry name" value="RNA_pol_sigma_r3/r4-like"/>
</dbReference>
<dbReference type="PANTHER" id="PTHR43133:SF51">
    <property type="entry name" value="RNA POLYMERASE SIGMA FACTOR"/>
    <property type="match status" value="1"/>
</dbReference>
<dbReference type="Pfam" id="PF04542">
    <property type="entry name" value="Sigma70_r2"/>
    <property type="match status" value="1"/>
</dbReference>
<dbReference type="InterPro" id="IPR017504">
    <property type="entry name" value="CHP03067_Planctomycetes"/>
</dbReference>
<comment type="similarity">
    <text evidence="1">Belongs to the sigma-70 factor family. ECF subfamily.</text>
</comment>
<protein>
    <submittedName>
        <fullName evidence="7">ECF RNA polymerase sigma factor SigE</fullName>
    </submittedName>
</protein>
<reference evidence="7 8" key="1">
    <citation type="submission" date="2019-08" db="EMBL/GenBank/DDBJ databases">
        <title>Deep-cultivation of Planctomycetes and their phenomic and genomic characterization uncovers novel biology.</title>
        <authorList>
            <person name="Wiegand S."/>
            <person name="Jogler M."/>
            <person name="Boedeker C."/>
            <person name="Pinto D."/>
            <person name="Vollmers J."/>
            <person name="Rivas-Marin E."/>
            <person name="Kohn T."/>
            <person name="Peeters S.H."/>
            <person name="Heuer A."/>
            <person name="Rast P."/>
            <person name="Oberbeckmann S."/>
            <person name="Bunk B."/>
            <person name="Jeske O."/>
            <person name="Meyerdierks A."/>
            <person name="Storesund J.E."/>
            <person name="Kallscheuer N."/>
            <person name="Luecker S."/>
            <person name="Lage O.M."/>
            <person name="Pohl T."/>
            <person name="Merkel B.J."/>
            <person name="Hornburger P."/>
            <person name="Mueller R.-W."/>
            <person name="Bruemmer F."/>
            <person name="Labrenz M."/>
            <person name="Spormann A.M."/>
            <person name="Op den Camp H."/>
            <person name="Overmann J."/>
            <person name="Amann R."/>
            <person name="Jetten M.S.M."/>
            <person name="Mascher T."/>
            <person name="Medema M.H."/>
            <person name="Devos D.P."/>
            <person name="Kaster A.-K."/>
            <person name="Ovreas L."/>
            <person name="Rohde M."/>
            <person name="Galperin M.Y."/>
            <person name="Jogler C."/>
        </authorList>
    </citation>
    <scope>NUCLEOTIDE SEQUENCE [LARGE SCALE GENOMIC DNA]</scope>
    <source>
        <strain evidence="7 8">OJF2</strain>
    </source>
</reference>
<accession>A0A5B9VUT7</accession>
<dbReference type="EMBL" id="CP042997">
    <property type="protein sequence ID" value="QEH32018.1"/>
    <property type="molecule type" value="Genomic_DNA"/>
</dbReference>